<feature type="transmembrane region" description="Helical" evidence="1">
    <location>
        <begin position="75"/>
        <end position="94"/>
    </location>
</feature>
<name>A0AAD6LMM1_9ROSI</name>
<dbReference type="Proteomes" id="UP001164929">
    <property type="component" value="Chromosome 15"/>
</dbReference>
<keyword evidence="1" id="KW-0812">Transmembrane</keyword>
<evidence type="ECO:0000256" key="1">
    <source>
        <dbReference type="SAM" id="Phobius"/>
    </source>
</evidence>
<feature type="transmembrane region" description="Helical" evidence="1">
    <location>
        <begin position="12"/>
        <end position="32"/>
    </location>
</feature>
<reference evidence="3" key="1">
    <citation type="journal article" date="2023" name="Mol. Ecol. Resour.">
        <title>Chromosome-level genome assembly of a triploid poplar Populus alba 'Berolinensis'.</title>
        <authorList>
            <person name="Chen S."/>
            <person name="Yu Y."/>
            <person name="Wang X."/>
            <person name="Wang S."/>
            <person name="Zhang T."/>
            <person name="Zhou Y."/>
            <person name="He R."/>
            <person name="Meng N."/>
            <person name="Wang Y."/>
            <person name="Liu W."/>
            <person name="Liu Z."/>
            <person name="Liu J."/>
            <person name="Guo Q."/>
            <person name="Huang H."/>
            <person name="Sederoff R.R."/>
            <person name="Wang G."/>
            <person name="Qu G."/>
            <person name="Chen S."/>
        </authorList>
    </citation>
    <scope>NUCLEOTIDE SEQUENCE</scope>
    <source>
        <strain evidence="3">SC-2020</strain>
    </source>
</reference>
<accession>A0AAD6LMM1</accession>
<keyword evidence="1" id="KW-0472">Membrane</keyword>
<organism evidence="3 4">
    <name type="scientific">Populus alba x Populus x berolinensis</name>
    <dbReference type="NCBI Taxonomy" id="444605"/>
    <lineage>
        <taxon>Eukaryota</taxon>
        <taxon>Viridiplantae</taxon>
        <taxon>Streptophyta</taxon>
        <taxon>Embryophyta</taxon>
        <taxon>Tracheophyta</taxon>
        <taxon>Spermatophyta</taxon>
        <taxon>Magnoliopsida</taxon>
        <taxon>eudicotyledons</taxon>
        <taxon>Gunneridae</taxon>
        <taxon>Pentapetalae</taxon>
        <taxon>rosids</taxon>
        <taxon>fabids</taxon>
        <taxon>Malpighiales</taxon>
        <taxon>Salicaceae</taxon>
        <taxon>Saliceae</taxon>
        <taxon>Populus</taxon>
    </lineage>
</organism>
<dbReference type="EMBL" id="JAQIZT010000015">
    <property type="protein sequence ID" value="KAJ6969909.1"/>
    <property type="molecule type" value="Genomic_DNA"/>
</dbReference>
<protein>
    <recommendedName>
        <fullName evidence="5">Transmembrane protein</fullName>
    </recommendedName>
</protein>
<keyword evidence="1" id="KW-1133">Transmembrane helix</keyword>
<evidence type="ECO:0000313" key="4">
    <source>
        <dbReference type="Proteomes" id="UP001164929"/>
    </source>
</evidence>
<evidence type="ECO:0000313" key="2">
    <source>
        <dbReference type="EMBL" id="KAJ6969909.1"/>
    </source>
</evidence>
<gene>
    <name evidence="2" type="ORF">NC653_034462</name>
    <name evidence="3" type="ORF">NC653_034465</name>
</gene>
<keyword evidence="4" id="KW-1185">Reference proteome</keyword>
<proteinExistence type="predicted"/>
<evidence type="ECO:0000313" key="3">
    <source>
        <dbReference type="EMBL" id="KAJ6969912.1"/>
    </source>
</evidence>
<comment type="caution">
    <text evidence="3">The sequence shown here is derived from an EMBL/GenBank/DDBJ whole genome shotgun (WGS) entry which is preliminary data.</text>
</comment>
<dbReference type="EMBL" id="JAQIZT010000015">
    <property type="protein sequence ID" value="KAJ6969912.1"/>
    <property type="molecule type" value="Genomic_DNA"/>
</dbReference>
<sequence>MKNLPVQEAKSKTVACFGFLGFSSLLCFFSSFPFLGRLFSLCNCLSASVFIFFVRPPCVVPPVLFSGFLCSSTGFLGFLPLPFFLLCFGPLLWFSSGELKFWCSCC</sequence>
<evidence type="ECO:0008006" key="5">
    <source>
        <dbReference type="Google" id="ProtNLM"/>
    </source>
</evidence>
<dbReference type="AlphaFoldDB" id="A0AAD6LMM1"/>